<evidence type="ECO:0000256" key="2">
    <source>
        <dbReference type="ARBA" id="ARBA00023329"/>
    </source>
</evidence>
<sequence length="174" mass="18937">MQSSLCPAGSGGLRLLICFLLFYSRPGSCSDMSAHDGQSQVGSGQLWPLQGLTAPLFRQLQLILHQIVPQGLFWTDDIAQDVMTQKMEHIGRLHPQDPCPRNGKAVSPTKPTGVRGKQGEKLQLIVPKSPTVKMNRDQCFTSKVASKAPKQEVTHSTKGFFGPFPTVGLNLVAD</sequence>
<dbReference type="GO" id="GO:0005783">
    <property type="term" value="C:endoplasmic reticulum"/>
    <property type="evidence" value="ECO:0007669"/>
    <property type="project" value="TreeGrafter"/>
</dbReference>
<keyword evidence="7" id="KW-1185">Reference proteome</keyword>
<dbReference type="InterPro" id="IPR029403">
    <property type="entry name" value="RESP18_dom"/>
</dbReference>
<dbReference type="GO" id="GO:0030133">
    <property type="term" value="C:transport vesicle"/>
    <property type="evidence" value="ECO:0007669"/>
    <property type="project" value="UniProtKB-SubCell"/>
</dbReference>
<comment type="subcellular location">
    <subcellularLocation>
        <location evidence="1">Cytoplasmic vesicle</location>
        <location evidence="1">Secretory vesicle</location>
    </subcellularLocation>
</comment>
<dbReference type="Ensembl" id="ENSNGAT00000026238.1">
    <property type="protein sequence ID" value="ENSNGAP00000020567.1"/>
    <property type="gene ID" value="ENSNGAG00000020025.1"/>
</dbReference>
<dbReference type="SMART" id="SM01305">
    <property type="entry name" value="RESP18"/>
    <property type="match status" value="1"/>
</dbReference>
<dbReference type="PANTHER" id="PTHR17314">
    <property type="entry name" value="REGULATED ENDOCRINE SPECIFIC PROTEIN 18"/>
    <property type="match status" value="1"/>
</dbReference>
<proteinExistence type="predicted"/>
<dbReference type="InterPro" id="IPR024833">
    <property type="entry name" value="RESP18"/>
</dbReference>
<organism evidence="6 7">
    <name type="scientific">Nannospalax galili</name>
    <name type="common">Northern Israeli blind subterranean mole rat</name>
    <name type="synonym">Spalax galili</name>
    <dbReference type="NCBI Taxonomy" id="1026970"/>
    <lineage>
        <taxon>Eukaryota</taxon>
        <taxon>Metazoa</taxon>
        <taxon>Chordata</taxon>
        <taxon>Craniata</taxon>
        <taxon>Vertebrata</taxon>
        <taxon>Euteleostomi</taxon>
        <taxon>Mammalia</taxon>
        <taxon>Eutheria</taxon>
        <taxon>Euarchontoglires</taxon>
        <taxon>Glires</taxon>
        <taxon>Rodentia</taxon>
        <taxon>Myomorpha</taxon>
        <taxon>Muroidea</taxon>
        <taxon>Spalacidae</taxon>
        <taxon>Spalacinae</taxon>
        <taxon>Nannospalax</taxon>
    </lineage>
</organism>
<keyword evidence="2" id="KW-0968">Cytoplasmic vesicle</keyword>
<dbReference type="Pfam" id="PF14948">
    <property type="entry name" value="RESP18"/>
    <property type="match status" value="1"/>
</dbReference>
<evidence type="ECO:0000256" key="3">
    <source>
        <dbReference type="SAM" id="MobiDB-lite"/>
    </source>
</evidence>
<name>A0A8C6RRI4_NANGA</name>
<keyword evidence="4" id="KW-0732">Signal</keyword>
<feature type="signal peptide" evidence="4">
    <location>
        <begin position="1"/>
        <end position="29"/>
    </location>
</feature>
<evidence type="ECO:0000313" key="6">
    <source>
        <dbReference type="Ensembl" id="ENSNGAP00000020567.1"/>
    </source>
</evidence>
<gene>
    <name evidence="6" type="primary">Resp18</name>
</gene>
<protein>
    <submittedName>
        <fullName evidence="6">Regulated endocrine-specific protein 18</fullName>
    </submittedName>
</protein>
<evidence type="ECO:0000313" key="7">
    <source>
        <dbReference type="Proteomes" id="UP000694381"/>
    </source>
</evidence>
<reference evidence="6" key="1">
    <citation type="submission" date="2025-08" db="UniProtKB">
        <authorList>
            <consortium name="Ensembl"/>
        </authorList>
    </citation>
    <scope>IDENTIFICATION</scope>
</reference>
<evidence type="ECO:0000256" key="4">
    <source>
        <dbReference type="SAM" id="SignalP"/>
    </source>
</evidence>
<dbReference type="GeneTree" id="ENSGT00390000008124"/>
<dbReference type="AlphaFoldDB" id="A0A8C6RRI4"/>
<feature type="chain" id="PRO_5034005525" evidence="4">
    <location>
        <begin position="30"/>
        <end position="174"/>
    </location>
</feature>
<evidence type="ECO:0000259" key="5">
    <source>
        <dbReference type="Pfam" id="PF14948"/>
    </source>
</evidence>
<feature type="region of interest" description="Disordered" evidence="3">
    <location>
        <begin position="92"/>
        <end position="117"/>
    </location>
</feature>
<feature type="domain" description="RESP18" evidence="5">
    <location>
        <begin position="37"/>
        <end position="139"/>
    </location>
</feature>
<dbReference type="Proteomes" id="UP000694381">
    <property type="component" value="Unassembled WGS sequence"/>
</dbReference>
<dbReference type="GO" id="GO:0001701">
    <property type="term" value="P:in utero embryonic development"/>
    <property type="evidence" value="ECO:0007669"/>
    <property type="project" value="Ensembl"/>
</dbReference>
<reference evidence="6" key="2">
    <citation type="submission" date="2025-09" db="UniProtKB">
        <authorList>
            <consortium name="Ensembl"/>
        </authorList>
    </citation>
    <scope>IDENTIFICATION</scope>
</reference>
<dbReference type="OMA" id="GRIQHPL"/>
<dbReference type="PANTHER" id="PTHR17314:SF0">
    <property type="entry name" value="REGULATED ENDOCRINE-SPECIFIC PROTEIN 18"/>
    <property type="match status" value="1"/>
</dbReference>
<accession>A0A8C6RRI4</accession>
<evidence type="ECO:0000256" key="1">
    <source>
        <dbReference type="ARBA" id="ARBA00004398"/>
    </source>
</evidence>